<dbReference type="AlphaFoldDB" id="A0A0F8YN88"/>
<evidence type="ECO:0000313" key="1">
    <source>
        <dbReference type="EMBL" id="KKK55629.1"/>
    </source>
</evidence>
<comment type="caution">
    <text evidence="1">The sequence shown here is derived from an EMBL/GenBank/DDBJ whole genome shotgun (WGS) entry which is preliminary data.</text>
</comment>
<sequence>MNLRHFAGLSAAMEPWKTQIEKNKHKARRDFAGIASGAKNPYFNSDGLAEIMNNSMMSCPVAQFDEQGYPMRWKDSWKPALFSEYFAHVDLALNRDAAGFAVGHFDKKRALVIIDLAIEIRATQEKDINFGRIRSIIFYMRQLGFRIGCVSYDGWQSVDSRQILESKGIHAEYLSIDKNMEPYDTFLSFVNLKQFDTYNNPVLLTESRGLEMLDGRKVDHGPLGSKNVTDATAGVCFWMAEKMGESKPAHRVISNVRPVRAVVIKHSI</sequence>
<gene>
    <name evidence="1" type="ORF">LCGC14_3072620</name>
</gene>
<name>A0A0F8YN88_9ZZZZ</name>
<proteinExistence type="predicted"/>
<reference evidence="1" key="1">
    <citation type="journal article" date="2015" name="Nature">
        <title>Complex archaea that bridge the gap between prokaryotes and eukaryotes.</title>
        <authorList>
            <person name="Spang A."/>
            <person name="Saw J.H."/>
            <person name="Jorgensen S.L."/>
            <person name="Zaremba-Niedzwiedzka K."/>
            <person name="Martijn J."/>
            <person name="Lind A.E."/>
            <person name="van Eijk R."/>
            <person name="Schleper C."/>
            <person name="Guy L."/>
            <person name="Ettema T.J."/>
        </authorList>
    </citation>
    <scope>NUCLEOTIDE SEQUENCE</scope>
</reference>
<protein>
    <recommendedName>
        <fullName evidence="2">Terminase large subunit gp17-like C-terminal domain-containing protein</fullName>
    </recommendedName>
</protein>
<evidence type="ECO:0008006" key="2">
    <source>
        <dbReference type="Google" id="ProtNLM"/>
    </source>
</evidence>
<accession>A0A0F8YN88</accession>
<organism evidence="1">
    <name type="scientific">marine sediment metagenome</name>
    <dbReference type="NCBI Taxonomy" id="412755"/>
    <lineage>
        <taxon>unclassified sequences</taxon>
        <taxon>metagenomes</taxon>
        <taxon>ecological metagenomes</taxon>
    </lineage>
</organism>
<dbReference type="EMBL" id="LAZR01065396">
    <property type="protein sequence ID" value="KKK55629.1"/>
    <property type="molecule type" value="Genomic_DNA"/>
</dbReference>